<keyword evidence="2" id="KW-1185">Reference proteome</keyword>
<dbReference type="Pfam" id="PF21190">
    <property type="entry name" value="Bbp16"/>
    <property type="match status" value="1"/>
</dbReference>
<dbReference type="EMBL" id="JAJEWP010000001">
    <property type="protein sequence ID" value="MCC2615937.1"/>
    <property type="molecule type" value="Genomic_DNA"/>
</dbReference>
<dbReference type="Proteomes" id="UP001520878">
    <property type="component" value="Unassembled WGS sequence"/>
</dbReference>
<dbReference type="Gene3D" id="2.60.120.1110">
    <property type="match status" value="1"/>
</dbReference>
<dbReference type="InterPro" id="IPR048922">
    <property type="entry name" value="Bbp16"/>
</dbReference>
<reference evidence="1 2" key="1">
    <citation type="submission" date="2021-10" db="EMBL/GenBank/DDBJ databases">
        <title>Draft genome of Aestuariibacter halophilus JC2043.</title>
        <authorList>
            <person name="Emsley S.A."/>
            <person name="Pfannmuller K.M."/>
            <person name="Ushijima B."/>
            <person name="Saw J.H."/>
            <person name="Videau P."/>
        </authorList>
    </citation>
    <scope>NUCLEOTIDE SEQUENCE [LARGE SCALE GENOMIC DNA]</scope>
    <source>
        <strain evidence="1 2">JC2043</strain>
    </source>
</reference>
<name>A0ABS8G5R2_9ALTE</name>
<proteinExistence type="predicted"/>
<comment type="caution">
    <text evidence="1">The sequence shown here is derived from an EMBL/GenBank/DDBJ whole genome shotgun (WGS) entry which is preliminary data.</text>
</comment>
<evidence type="ECO:0000313" key="2">
    <source>
        <dbReference type="Proteomes" id="UP001520878"/>
    </source>
</evidence>
<dbReference type="RefSeq" id="WP_229158378.1">
    <property type="nucleotide sequence ID" value="NZ_JAJEWP010000001.1"/>
</dbReference>
<evidence type="ECO:0000313" key="1">
    <source>
        <dbReference type="EMBL" id="MCC2615937.1"/>
    </source>
</evidence>
<gene>
    <name evidence="1" type="ORF">LJ739_06760</name>
</gene>
<protein>
    <submittedName>
        <fullName evidence="1">Uncharacterized protein</fullName>
    </submittedName>
</protein>
<organism evidence="1 2">
    <name type="scientific">Fluctibacter halophilus</name>
    <dbReference type="NCBI Taxonomy" id="226011"/>
    <lineage>
        <taxon>Bacteria</taxon>
        <taxon>Pseudomonadati</taxon>
        <taxon>Pseudomonadota</taxon>
        <taxon>Gammaproteobacteria</taxon>
        <taxon>Alteromonadales</taxon>
        <taxon>Alteromonadaceae</taxon>
        <taxon>Fluctibacter</taxon>
    </lineage>
</organism>
<sequence length="141" mass="14792">MFLDSQLQFAADQNLTATGNSTNTIDLGSDRDIGKGEPMGIVVCLSDADTTTGDETYTVGVQTDDNSAFSSAATLASAAIPSSELKAGGKLVIPLGHNNERYLRLALTLAGTTPSITYSAFLQPLSMIDGYENYQSGFIIS</sequence>
<accession>A0ABS8G5R2</accession>